<name>A0A2Z5IQK3_9BACT</name>
<reference evidence="2 3" key="1">
    <citation type="submission" date="2018-05" db="EMBL/GenBank/DDBJ databases">
        <title>Annotation of the Mycoplasma phocidae genome.</title>
        <authorList>
            <person name="Brown D.R."/>
            <person name="Kutish G.F."/>
            <person name="Frasca S.Jr."/>
        </authorList>
    </citation>
    <scope>NUCLEOTIDE SEQUENCE [LARGE SCALE GENOMIC DNA]</scope>
    <source>
        <strain evidence="2 3">105</strain>
    </source>
</reference>
<dbReference type="Gene3D" id="1.10.1760.20">
    <property type="match status" value="1"/>
</dbReference>
<evidence type="ECO:0000313" key="2">
    <source>
        <dbReference type="EMBL" id="AXE60990.1"/>
    </source>
</evidence>
<proteinExistence type="predicted"/>
<feature type="transmembrane region" description="Helical" evidence="1">
    <location>
        <begin position="120"/>
        <end position="141"/>
    </location>
</feature>
<dbReference type="AlphaFoldDB" id="A0A2Z5IQK3"/>
<accession>A0A2Z5IQK3</accession>
<dbReference type="Proteomes" id="UP000252477">
    <property type="component" value="Chromosome"/>
</dbReference>
<protein>
    <submittedName>
        <fullName evidence="2">ECF transporter S component</fullName>
    </submittedName>
</protein>
<feature type="transmembrane region" description="Helical" evidence="1">
    <location>
        <begin position="239"/>
        <end position="272"/>
    </location>
</feature>
<evidence type="ECO:0000313" key="3">
    <source>
        <dbReference type="Proteomes" id="UP000252477"/>
    </source>
</evidence>
<keyword evidence="3" id="KW-1185">Reference proteome</keyword>
<keyword evidence="1" id="KW-0812">Transmembrane</keyword>
<dbReference type="OrthoDB" id="397703at2"/>
<feature type="transmembrane region" description="Helical" evidence="1">
    <location>
        <begin position="21"/>
        <end position="39"/>
    </location>
</feature>
<dbReference type="Pfam" id="PF07155">
    <property type="entry name" value="ECF-ribofla_trS"/>
    <property type="match status" value="1"/>
</dbReference>
<dbReference type="InterPro" id="IPR009825">
    <property type="entry name" value="ECF_substrate-spec-like"/>
</dbReference>
<dbReference type="RefSeq" id="WP_114191087.1">
    <property type="nucleotide sequence ID" value="NZ_CP029295.1"/>
</dbReference>
<evidence type="ECO:0000256" key="1">
    <source>
        <dbReference type="SAM" id="Phobius"/>
    </source>
</evidence>
<keyword evidence="1" id="KW-0472">Membrane</keyword>
<organism evidence="2 3">
    <name type="scientific">[Mycoplasma] phocae</name>
    <dbReference type="NCBI Taxonomy" id="142651"/>
    <lineage>
        <taxon>Bacteria</taxon>
        <taxon>Bacillati</taxon>
        <taxon>Mycoplasmatota</taxon>
        <taxon>Mycoplasmoidales</taxon>
        <taxon>Metamycoplasmataceae</taxon>
        <taxon>Metamycoplasma</taxon>
    </lineage>
</organism>
<dbReference type="KEGG" id="mpho:DA803_02755"/>
<feature type="transmembrane region" description="Helical" evidence="1">
    <location>
        <begin position="161"/>
        <end position="182"/>
    </location>
</feature>
<gene>
    <name evidence="2" type="ORF">DA803_02755</name>
</gene>
<feature type="transmembrane region" description="Helical" evidence="1">
    <location>
        <begin position="194"/>
        <end position="217"/>
    </location>
</feature>
<sequence length="286" mass="33504">MVVLFQNIIRKFKTKSYRFSIYEVALFGLMLALFIMGTLLEQYVFIGKFRISVTYPIFIVFGLSLGPWRGAFLGILCNTITASINGIGTWMIEYAIIPPLIAFISGWFTRMFFLNNKYTWWSGFIFISLAIILFITIFSFYQNIIIDESDKRITRLWPIKTVLGIGSGGLLFILIGSILLGVKNARTRNFKTKLNTTLLFAILLIVTFVLIMSRWLWGPFAFINYYNRFRNGNWKYEDYYLLIMIPIIIKSFIEIPIYALIIFAIYPIIVMIRQKIHFHRNLNYLN</sequence>
<dbReference type="EMBL" id="CP029295">
    <property type="protein sequence ID" value="AXE60990.1"/>
    <property type="molecule type" value="Genomic_DNA"/>
</dbReference>
<dbReference type="GO" id="GO:0016020">
    <property type="term" value="C:membrane"/>
    <property type="evidence" value="ECO:0007669"/>
    <property type="project" value="InterPro"/>
</dbReference>
<feature type="transmembrane region" description="Helical" evidence="1">
    <location>
        <begin position="94"/>
        <end position="113"/>
    </location>
</feature>
<keyword evidence="1" id="KW-1133">Transmembrane helix</keyword>